<evidence type="ECO:0000256" key="4">
    <source>
        <dbReference type="ARBA" id="ARBA00022517"/>
    </source>
</evidence>
<comment type="caution">
    <text evidence="6">The sequence shown here is derived from an EMBL/GenBank/DDBJ whole genome shotgun (WGS) entry which is preliminary data.</text>
</comment>
<dbReference type="PANTHER" id="PTHR38099">
    <property type="entry name" value="LARGE RIBOSOMAL RNA SUBUNIT ACCUMULATION PROTEIN YCED"/>
    <property type="match status" value="1"/>
</dbReference>
<protein>
    <recommendedName>
        <fullName evidence="3">Large ribosomal RNA subunit accumulation protein YceD</fullName>
    </recommendedName>
    <alternativeName>
        <fullName evidence="5">23S rRNA accumulation protein YceD</fullName>
    </alternativeName>
</protein>
<dbReference type="InterPro" id="IPR039255">
    <property type="entry name" value="YceD_bac"/>
</dbReference>
<evidence type="ECO:0000313" key="7">
    <source>
        <dbReference type="Proteomes" id="UP000480275"/>
    </source>
</evidence>
<dbReference type="Pfam" id="PF02620">
    <property type="entry name" value="YceD"/>
    <property type="match status" value="1"/>
</dbReference>
<dbReference type="PANTHER" id="PTHR38099:SF1">
    <property type="entry name" value="LARGE RIBOSOMAL RNA SUBUNIT ACCUMULATION PROTEIN YCED"/>
    <property type="match status" value="1"/>
</dbReference>
<accession>A0A6L5JUJ7</accession>
<keyword evidence="4" id="KW-0690">Ribosome biogenesis</keyword>
<keyword evidence="6" id="KW-0238">DNA-binding</keyword>
<evidence type="ECO:0000256" key="1">
    <source>
        <dbReference type="ARBA" id="ARBA00002868"/>
    </source>
</evidence>
<dbReference type="AlphaFoldDB" id="A0A6L5JUJ7"/>
<reference evidence="6 7" key="1">
    <citation type="submission" date="2019-10" db="EMBL/GenBank/DDBJ databases">
        <title>Whole-genome sequence of the purple nonsulfur photosynthetic bacterium Rhodocyclus tenuis.</title>
        <authorList>
            <person name="Kyndt J.A."/>
            <person name="Meyer T.E."/>
        </authorList>
    </citation>
    <scope>NUCLEOTIDE SEQUENCE [LARGE SCALE GENOMIC DNA]</scope>
    <source>
        <strain evidence="6 7">DSM 110</strain>
    </source>
</reference>
<dbReference type="GO" id="GO:0042254">
    <property type="term" value="P:ribosome biogenesis"/>
    <property type="evidence" value="ECO:0007669"/>
    <property type="project" value="UniProtKB-KW"/>
</dbReference>
<name>A0A6L5JUJ7_RHOTE</name>
<dbReference type="GO" id="GO:0005829">
    <property type="term" value="C:cytosol"/>
    <property type="evidence" value="ECO:0007669"/>
    <property type="project" value="TreeGrafter"/>
</dbReference>
<organism evidence="6 7">
    <name type="scientific">Rhodocyclus tenuis</name>
    <name type="common">Rhodospirillum tenue</name>
    <dbReference type="NCBI Taxonomy" id="1066"/>
    <lineage>
        <taxon>Bacteria</taxon>
        <taxon>Pseudomonadati</taxon>
        <taxon>Pseudomonadota</taxon>
        <taxon>Betaproteobacteria</taxon>
        <taxon>Rhodocyclales</taxon>
        <taxon>Rhodocyclaceae</taxon>
        <taxon>Rhodocyclus</taxon>
    </lineage>
</organism>
<comment type="similarity">
    <text evidence="2">Belongs to the DUF177 domain family.</text>
</comment>
<dbReference type="OrthoDB" id="5297600at2"/>
<proteinExistence type="inferred from homology"/>
<sequence>MPQRIVIDSLSFVRDEGSLQGELPVSGLARLHDWLSATDGAVRYRVDAARGPQGEPQLRIEIDALLQVRCQRCLESMRYPLELRNLLELVSREVDLSQEEVEDDSKDLLPAQRELDVVALIEDEIILALPLAPRHESCTPPALGQGANSVSPFAALTALKGRSS</sequence>
<evidence type="ECO:0000256" key="2">
    <source>
        <dbReference type="ARBA" id="ARBA00010740"/>
    </source>
</evidence>
<dbReference type="Proteomes" id="UP000480275">
    <property type="component" value="Unassembled WGS sequence"/>
</dbReference>
<dbReference type="EMBL" id="WIXJ01000002">
    <property type="protein sequence ID" value="MQY50889.1"/>
    <property type="molecule type" value="Genomic_DNA"/>
</dbReference>
<dbReference type="InterPro" id="IPR003772">
    <property type="entry name" value="YceD"/>
</dbReference>
<gene>
    <name evidence="6" type="ORF">GHK24_03735</name>
</gene>
<evidence type="ECO:0000256" key="3">
    <source>
        <dbReference type="ARBA" id="ARBA00015716"/>
    </source>
</evidence>
<comment type="function">
    <text evidence="1">Plays a role in synthesis, processing and/or stability of 23S rRNA.</text>
</comment>
<evidence type="ECO:0000256" key="5">
    <source>
        <dbReference type="ARBA" id="ARBA00031841"/>
    </source>
</evidence>
<evidence type="ECO:0000313" key="6">
    <source>
        <dbReference type="EMBL" id="MQY50889.1"/>
    </source>
</evidence>
<dbReference type="GO" id="GO:0003677">
    <property type="term" value="F:DNA binding"/>
    <property type="evidence" value="ECO:0007669"/>
    <property type="project" value="UniProtKB-KW"/>
</dbReference>